<dbReference type="GO" id="GO:0008830">
    <property type="term" value="F:dTDP-4-dehydrorhamnose 3,5-epimerase activity"/>
    <property type="evidence" value="ECO:0007669"/>
    <property type="project" value="UniProtKB-UniRule"/>
</dbReference>
<dbReference type="Pfam" id="PF00908">
    <property type="entry name" value="dTDP_sugar_isom"/>
    <property type="match status" value="1"/>
</dbReference>
<comment type="catalytic activity">
    <reaction evidence="1 7">
        <text>dTDP-4-dehydro-6-deoxy-alpha-D-glucose = dTDP-4-dehydro-beta-L-rhamnose</text>
        <dbReference type="Rhea" id="RHEA:16969"/>
        <dbReference type="ChEBI" id="CHEBI:57649"/>
        <dbReference type="ChEBI" id="CHEBI:62830"/>
        <dbReference type="EC" id="5.1.3.13"/>
    </reaction>
</comment>
<evidence type="ECO:0000256" key="6">
    <source>
        <dbReference type="PIRSR" id="PIRSR600888-3"/>
    </source>
</evidence>
<dbReference type="EC" id="5.1.3.13" evidence="3 7"/>
<comment type="pathway">
    <text evidence="7">Carbohydrate biosynthesis; dTDP-L-rhamnose biosynthesis.</text>
</comment>
<feature type="site" description="Participates in a stacking interaction with the thymidine ring of dTDP-4-oxo-6-deoxyglucose" evidence="6">
    <location>
        <position position="138"/>
    </location>
</feature>
<evidence type="ECO:0000256" key="4">
    <source>
        <dbReference type="ARBA" id="ARBA00019595"/>
    </source>
</evidence>
<dbReference type="STRING" id="935700.jaqu_26470"/>
<accession>A0A0D1EF87</accession>
<name>A0A0D1EF87_9RHOB</name>
<dbReference type="CDD" id="cd00438">
    <property type="entry name" value="cupin_RmlC"/>
    <property type="match status" value="1"/>
</dbReference>
<comment type="caution">
    <text evidence="8">The sequence shown here is derived from an EMBL/GenBank/DDBJ whole genome shotgun (WGS) entry which is preliminary data.</text>
</comment>
<dbReference type="Gene3D" id="2.60.120.10">
    <property type="entry name" value="Jelly Rolls"/>
    <property type="match status" value="1"/>
</dbReference>
<protein>
    <recommendedName>
        <fullName evidence="4 7">dTDP-4-dehydrorhamnose 3,5-epimerase</fullName>
        <ecNumber evidence="3 7">5.1.3.13</ecNumber>
    </recommendedName>
    <alternativeName>
        <fullName evidence="7">Thymidine diphospho-4-keto-rhamnose 3,5-epimerase</fullName>
    </alternativeName>
</protein>
<dbReference type="GO" id="GO:0000271">
    <property type="term" value="P:polysaccharide biosynthetic process"/>
    <property type="evidence" value="ECO:0007669"/>
    <property type="project" value="TreeGrafter"/>
</dbReference>
<dbReference type="InterPro" id="IPR000888">
    <property type="entry name" value="RmlC-like"/>
</dbReference>
<dbReference type="RefSeq" id="WP_043919448.1">
    <property type="nucleotide sequence ID" value="NZ_FZPF01000009.1"/>
</dbReference>
<dbReference type="NCBIfam" id="TIGR01221">
    <property type="entry name" value="rmlC"/>
    <property type="match status" value="1"/>
</dbReference>
<evidence type="ECO:0000256" key="5">
    <source>
        <dbReference type="PIRSR" id="PIRSR600888-1"/>
    </source>
</evidence>
<dbReference type="Proteomes" id="UP000032232">
    <property type="component" value="Unassembled WGS sequence"/>
</dbReference>
<evidence type="ECO:0000313" key="8">
    <source>
        <dbReference type="EMBL" id="KIT15551.1"/>
    </source>
</evidence>
<dbReference type="UniPathway" id="UPA00124"/>
<dbReference type="InterPro" id="IPR011051">
    <property type="entry name" value="RmlC_Cupin_sf"/>
</dbReference>
<dbReference type="EMBL" id="JYFE01000048">
    <property type="protein sequence ID" value="KIT15551.1"/>
    <property type="molecule type" value="Genomic_DNA"/>
</dbReference>
<organism evidence="8 9">
    <name type="scientific">Jannaschia aquimarina</name>
    <dbReference type="NCBI Taxonomy" id="935700"/>
    <lineage>
        <taxon>Bacteria</taxon>
        <taxon>Pseudomonadati</taxon>
        <taxon>Pseudomonadota</taxon>
        <taxon>Alphaproteobacteria</taxon>
        <taxon>Rhodobacterales</taxon>
        <taxon>Roseobacteraceae</taxon>
        <taxon>Jannaschia</taxon>
    </lineage>
</organism>
<dbReference type="GO" id="GO:0005829">
    <property type="term" value="C:cytosol"/>
    <property type="evidence" value="ECO:0007669"/>
    <property type="project" value="TreeGrafter"/>
</dbReference>
<comment type="function">
    <text evidence="2 7">Catalyzes the epimerization of the C3' and C5'positions of dTDP-6-deoxy-D-xylo-4-hexulose, forming dTDP-6-deoxy-L-lyxo-4-hexulose.</text>
</comment>
<dbReference type="InterPro" id="IPR014710">
    <property type="entry name" value="RmlC-like_jellyroll"/>
</dbReference>
<evidence type="ECO:0000256" key="3">
    <source>
        <dbReference type="ARBA" id="ARBA00012098"/>
    </source>
</evidence>
<comment type="similarity">
    <text evidence="7">Belongs to the dTDP-4-dehydrorhamnose 3,5-epimerase family.</text>
</comment>
<evidence type="ECO:0000256" key="7">
    <source>
        <dbReference type="RuleBase" id="RU364069"/>
    </source>
</evidence>
<dbReference type="SUPFAM" id="SSF51182">
    <property type="entry name" value="RmlC-like cupins"/>
    <property type="match status" value="1"/>
</dbReference>
<proteinExistence type="inferred from homology"/>
<sequence length="185" mass="20380">MRAEETDLPGVVLLHPRRFGDARGFFAETWNARTMSDLGIDAQFVQDNHSLSDRVGTVRGLHFQIPPHAQGKLVRCGRGRLFDVAVDLRRDSPTYGRWTGAELSFENGAMLWIPAGFAHGFVTREPMTEICYKCTDFYTPEAEGAVSWDSCGIAWGLEGEPVLNARDAAAPPLSSFETPFVMAGS</sequence>
<gene>
    <name evidence="8" type="primary">rfbC</name>
    <name evidence="8" type="ORF">jaqu_26470</name>
</gene>
<dbReference type="GO" id="GO:0019305">
    <property type="term" value="P:dTDP-rhamnose biosynthetic process"/>
    <property type="evidence" value="ECO:0007669"/>
    <property type="project" value="UniProtKB-UniRule"/>
</dbReference>
<dbReference type="OrthoDB" id="9800680at2"/>
<dbReference type="AlphaFoldDB" id="A0A0D1EF87"/>
<reference evidence="8 9" key="1">
    <citation type="submission" date="2015-02" db="EMBL/GenBank/DDBJ databases">
        <title>Genome Sequence of Jannaschia aquimarina DSM28248, a member of the Roseobacter clade.</title>
        <authorList>
            <person name="Voget S."/>
            <person name="Daniel R."/>
        </authorList>
    </citation>
    <scope>NUCLEOTIDE SEQUENCE [LARGE SCALE GENOMIC DNA]</scope>
    <source>
        <strain evidence="8 9">GSW-M26</strain>
    </source>
</reference>
<feature type="active site" description="Proton acceptor" evidence="5">
    <location>
        <position position="62"/>
    </location>
</feature>
<keyword evidence="7 8" id="KW-0413">Isomerase</keyword>
<evidence type="ECO:0000256" key="1">
    <source>
        <dbReference type="ARBA" id="ARBA00001298"/>
    </source>
</evidence>
<evidence type="ECO:0000256" key="2">
    <source>
        <dbReference type="ARBA" id="ARBA00001997"/>
    </source>
</evidence>
<keyword evidence="9" id="KW-1185">Reference proteome</keyword>
<feature type="active site" description="Proton donor" evidence="5">
    <location>
        <position position="132"/>
    </location>
</feature>
<dbReference type="PANTHER" id="PTHR21047">
    <property type="entry name" value="DTDP-6-DEOXY-D-GLUCOSE-3,5 EPIMERASE"/>
    <property type="match status" value="1"/>
</dbReference>
<dbReference type="PANTHER" id="PTHR21047:SF2">
    <property type="entry name" value="THYMIDINE DIPHOSPHO-4-KETO-RHAMNOSE 3,5-EPIMERASE"/>
    <property type="match status" value="1"/>
</dbReference>
<dbReference type="PATRIC" id="fig|935700.4.peg.2736"/>
<comment type="subunit">
    <text evidence="7">Homodimer.</text>
</comment>
<evidence type="ECO:0000313" key="9">
    <source>
        <dbReference type="Proteomes" id="UP000032232"/>
    </source>
</evidence>